<dbReference type="AlphaFoldDB" id="A0A1F6CST7"/>
<organism evidence="1 2">
    <name type="scientific">Handelsmanbacteria sp. (strain RIFCSPLOWO2_12_FULL_64_10)</name>
    <dbReference type="NCBI Taxonomy" id="1817868"/>
    <lineage>
        <taxon>Bacteria</taxon>
        <taxon>Candidatus Handelsmaniibacteriota</taxon>
    </lineage>
</organism>
<evidence type="ECO:0000313" key="1">
    <source>
        <dbReference type="EMBL" id="OGG52248.1"/>
    </source>
</evidence>
<comment type="caution">
    <text evidence="1">The sequence shown here is derived from an EMBL/GenBank/DDBJ whole genome shotgun (WGS) entry which is preliminary data.</text>
</comment>
<proteinExistence type="predicted"/>
<dbReference type="SUPFAM" id="SSF52833">
    <property type="entry name" value="Thioredoxin-like"/>
    <property type="match status" value="1"/>
</dbReference>
<protein>
    <recommendedName>
        <fullName evidence="3">DSBA-like thioredoxin domain-containing protein</fullName>
    </recommendedName>
</protein>
<dbReference type="PANTHER" id="PTHR13887">
    <property type="entry name" value="GLUTATHIONE S-TRANSFERASE KAPPA"/>
    <property type="match status" value="1"/>
</dbReference>
<reference evidence="1 2" key="1">
    <citation type="journal article" date="2016" name="Nat. Commun.">
        <title>Thousands of microbial genomes shed light on interconnected biogeochemical processes in an aquifer system.</title>
        <authorList>
            <person name="Anantharaman K."/>
            <person name="Brown C.T."/>
            <person name="Hug L.A."/>
            <person name="Sharon I."/>
            <person name="Castelle C.J."/>
            <person name="Probst A.J."/>
            <person name="Thomas B.C."/>
            <person name="Singh A."/>
            <person name="Wilkins M.J."/>
            <person name="Karaoz U."/>
            <person name="Brodie E.L."/>
            <person name="Williams K.H."/>
            <person name="Hubbard S.S."/>
            <person name="Banfield J.F."/>
        </authorList>
    </citation>
    <scope>NUCLEOTIDE SEQUENCE [LARGE SCALE GENOMIC DNA]</scope>
    <source>
        <strain evidence="2">RIFCSPLOWO2_12_FULL_64_10</strain>
    </source>
</reference>
<sequence>MSVCISVDYYTDPMCSWSWALQPVLERIWRDYKDRVRIRYRMLPIYEDIGRHTDPRHGAWGSVRDLADHWREVAQQTGAWIDPGLWLEDPPATCWTACRAYHAAARQGEVVGERFLLMMREAFLKRRINVARTDRLAELTREAAGRMCLDPDRLLRDVEDPWTREAVEEDRRAAAEEGIHERPALVFEGGHRLVFGPYRLFAGVIDVLLEEKAQNRITA</sequence>
<name>A0A1F6CST7_HANXR</name>
<evidence type="ECO:0008006" key="3">
    <source>
        <dbReference type="Google" id="ProtNLM"/>
    </source>
</evidence>
<accession>A0A1F6CST7</accession>
<gene>
    <name evidence="1" type="ORF">A3F84_04075</name>
</gene>
<dbReference type="EMBL" id="MFKF01000150">
    <property type="protein sequence ID" value="OGG52248.1"/>
    <property type="molecule type" value="Genomic_DNA"/>
</dbReference>
<dbReference type="InterPro" id="IPR036249">
    <property type="entry name" value="Thioredoxin-like_sf"/>
</dbReference>
<dbReference type="Proteomes" id="UP000178606">
    <property type="component" value="Unassembled WGS sequence"/>
</dbReference>
<dbReference type="Pfam" id="PF13743">
    <property type="entry name" value="Thioredoxin_5"/>
    <property type="match status" value="1"/>
</dbReference>
<evidence type="ECO:0000313" key="2">
    <source>
        <dbReference type="Proteomes" id="UP000178606"/>
    </source>
</evidence>
<dbReference type="Gene3D" id="3.40.30.10">
    <property type="entry name" value="Glutaredoxin"/>
    <property type="match status" value="1"/>
</dbReference>